<dbReference type="Proteomes" id="UP001175226">
    <property type="component" value="Unassembled WGS sequence"/>
</dbReference>
<feature type="compositionally biased region" description="Polar residues" evidence="1">
    <location>
        <begin position="1"/>
        <end position="32"/>
    </location>
</feature>
<feature type="region of interest" description="Disordered" evidence="1">
    <location>
        <begin position="1"/>
        <end position="121"/>
    </location>
</feature>
<gene>
    <name evidence="3" type="ORF">EV421DRAFT_1138328</name>
</gene>
<protein>
    <recommendedName>
        <fullName evidence="2">DUF6699 domain-containing protein</fullName>
    </recommendedName>
</protein>
<feature type="compositionally biased region" description="Low complexity" evidence="1">
    <location>
        <begin position="87"/>
        <end position="107"/>
    </location>
</feature>
<evidence type="ECO:0000256" key="1">
    <source>
        <dbReference type="SAM" id="MobiDB-lite"/>
    </source>
</evidence>
<evidence type="ECO:0000313" key="3">
    <source>
        <dbReference type="EMBL" id="KAK0436112.1"/>
    </source>
</evidence>
<dbReference type="EMBL" id="JAUEPT010000057">
    <property type="protein sequence ID" value="KAK0436112.1"/>
    <property type="molecule type" value="Genomic_DNA"/>
</dbReference>
<reference evidence="3" key="1">
    <citation type="submission" date="2023-06" db="EMBL/GenBank/DDBJ databases">
        <authorList>
            <consortium name="Lawrence Berkeley National Laboratory"/>
            <person name="Ahrendt S."/>
            <person name="Sahu N."/>
            <person name="Indic B."/>
            <person name="Wong-Bajracharya J."/>
            <person name="Merenyi Z."/>
            <person name="Ke H.-M."/>
            <person name="Monk M."/>
            <person name="Kocsube S."/>
            <person name="Drula E."/>
            <person name="Lipzen A."/>
            <person name="Balint B."/>
            <person name="Henrissat B."/>
            <person name="Andreopoulos B."/>
            <person name="Martin F.M."/>
            <person name="Harder C.B."/>
            <person name="Rigling D."/>
            <person name="Ford K.L."/>
            <person name="Foster G.D."/>
            <person name="Pangilinan J."/>
            <person name="Papanicolaou A."/>
            <person name="Barry K."/>
            <person name="LaButti K."/>
            <person name="Viragh M."/>
            <person name="Koriabine M."/>
            <person name="Yan M."/>
            <person name="Riley R."/>
            <person name="Champramary S."/>
            <person name="Plett K.L."/>
            <person name="Tsai I.J."/>
            <person name="Slot J."/>
            <person name="Sipos G."/>
            <person name="Plett J."/>
            <person name="Nagy L.G."/>
            <person name="Grigoriev I.V."/>
        </authorList>
    </citation>
    <scope>NUCLEOTIDE SEQUENCE</scope>
    <source>
        <strain evidence="3">FPL87.14</strain>
    </source>
</reference>
<organism evidence="3 4">
    <name type="scientific">Armillaria borealis</name>
    <dbReference type="NCBI Taxonomy" id="47425"/>
    <lineage>
        <taxon>Eukaryota</taxon>
        <taxon>Fungi</taxon>
        <taxon>Dikarya</taxon>
        <taxon>Basidiomycota</taxon>
        <taxon>Agaricomycotina</taxon>
        <taxon>Agaricomycetes</taxon>
        <taxon>Agaricomycetidae</taxon>
        <taxon>Agaricales</taxon>
        <taxon>Marasmiineae</taxon>
        <taxon>Physalacriaceae</taxon>
        <taxon>Armillaria</taxon>
    </lineage>
</organism>
<feature type="domain" description="DUF6699" evidence="2">
    <location>
        <begin position="169"/>
        <end position="301"/>
    </location>
</feature>
<dbReference type="Pfam" id="PF20415">
    <property type="entry name" value="DUF6699"/>
    <property type="match status" value="1"/>
</dbReference>
<keyword evidence="4" id="KW-1185">Reference proteome</keyword>
<dbReference type="InterPro" id="IPR046522">
    <property type="entry name" value="DUF6699"/>
</dbReference>
<comment type="caution">
    <text evidence="3">The sequence shown here is derived from an EMBL/GenBank/DDBJ whole genome shotgun (WGS) entry which is preliminary data.</text>
</comment>
<evidence type="ECO:0000259" key="2">
    <source>
        <dbReference type="Pfam" id="PF20415"/>
    </source>
</evidence>
<sequence length="318" mass="35325">MTTYLRSLFEGNSSTRNGKFSHSNMTPSSSAPSGYGSKRNKGRPLSYSFFPPLDHSHPSLPENTKKHQHHQHHHHHHHDPPTPYSILLPSVSQHSHSSSTDSLTSTPPHKPTPSAAHSELRPVLKKRTTWQPKPHTGPQHHVSFANPNRPDVLHMHPLLASSRLNRAPISYDVTFAPSSTSVVDRRTRTAIPTHTLSQPATDPAKSIKLVLRCDRFPWPVIVYPQRPASITNLDLLYAVHSMLSTRVTHEEWESLGHGTHAQLKATRAYEVRCAKLGGGWEDGVRRVDWLGEKTCLVGVEVDKSASEGGVAKLVFAKP</sequence>
<proteinExistence type="predicted"/>
<evidence type="ECO:0000313" key="4">
    <source>
        <dbReference type="Proteomes" id="UP001175226"/>
    </source>
</evidence>
<accession>A0AA39MIZ8</accession>
<name>A0AA39MIZ8_9AGAR</name>
<dbReference type="AlphaFoldDB" id="A0AA39MIZ8"/>
<feature type="compositionally biased region" description="Basic residues" evidence="1">
    <location>
        <begin position="66"/>
        <end position="78"/>
    </location>
</feature>